<dbReference type="Pfam" id="PF23305">
    <property type="entry name" value="DUF7082"/>
    <property type="match status" value="1"/>
</dbReference>
<dbReference type="GO" id="GO:0005634">
    <property type="term" value="C:nucleus"/>
    <property type="evidence" value="ECO:0007669"/>
    <property type="project" value="TreeGrafter"/>
</dbReference>
<dbReference type="OrthoDB" id="1751210at2759"/>
<comment type="caution">
    <text evidence="3">The sequence shown here is derived from an EMBL/GenBank/DDBJ whole genome shotgun (WGS) entry which is preliminary data.</text>
</comment>
<evidence type="ECO:0000259" key="2">
    <source>
        <dbReference type="Pfam" id="PF23305"/>
    </source>
</evidence>
<protein>
    <recommendedName>
        <fullName evidence="2">DUF7082 domain-containing protein</fullName>
    </recommendedName>
</protein>
<dbReference type="STRING" id="40998.A0A2P7YVR1"/>
<dbReference type="PANTHER" id="PTHR39463:SF1">
    <property type="entry name" value="MEDUSA"/>
    <property type="match status" value="1"/>
</dbReference>
<reference evidence="3 4" key="1">
    <citation type="submission" date="2017-05" db="EMBL/GenBank/DDBJ databases">
        <title>Draft genome sequence of Elsinoe australis.</title>
        <authorList>
            <person name="Cheng Q."/>
        </authorList>
    </citation>
    <scope>NUCLEOTIDE SEQUENCE [LARGE SCALE GENOMIC DNA]</scope>
    <source>
        <strain evidence="3 4">NL1</strain>
    </source>
</reference>
<evidence type="ECO:0000313" key="4">
    <source>
        <dbReference type="Proteomes" id="UP000243723"/>
    </source>
</evidence>
<feature type="region of interest" description="Disordered" evidence="1">
    <location>
        <begin position="232"/>
        <end position="317"/>
    </location>
</feature>
<organism evidence="3 4">
    <name type="scientific">Elsinoe australis</name>
    <dbReference type="NCBI Taxonomy" id="40998"/>
    <lineage>
        <taxon>Eukaryota</taxon>
        <taxon>Fungi</taxon>
        <taxon>Dikarya</taxon>
        <taxon>Ascomycota</taxon>
        <taxon>Pezizomycotina</taxon>
        <taxon>Dothideomycetes</taxon>
        <taxon>Dothideomycetidae</taxon>
        <taxon>Myriangiales</taxon>
        <taxon>Elsinoaceae</taxon>
        <taxon>Elsinoe</taxon>
    </lineage>
</organism>
<evidence type="ECO:0000256" key="1">
    <source>
        <dbReference type="SAM" id="MobiDB-lite"/>
    </source>
</evidence>
<feature type="domain" description="DUF7082" evidence="2">
    <location>
        <begin position="396"/>
        <end position="551"/>
    </location>
</feature>
<feature type="compositionally biased region" description="Polar residues" evidence="1">
    <location>
        <begin position="576"/>
        <end position="593"/>
    </location>
</feature>
<feature type="compositionally biased region" description="Polar residues" evidence="1">
    <location>
        <begin position="269"/>
        <end position="291"/>
    </location>
</feature>
<dbReference type="EMBL" id="NHZQ01000363">
    <property type="protein sequence ID" value="PSK40047.1"/>
    <property type="molecule type" value="Genomic_DNA"/>
</dbReference>
<feature type="region of interest" description="Disordered" evidence="1">
    <location>
        <begin position="565"/>
        <end position="597"/>
    </location>
</feature>
<dbReference type="AlphaFoldDB" id="A0A2P7YVR1"/>
<accession>A0A2P7YVR1</accession>
<name>A0A2P7YVR1_9PEZI</name>
<dbReference type="Proteomes" id="UP000243723">
    <property type="component" value="Unassembled WGS sequence"/>
</dbReference>
<sequence>MTESRGPLIVDDETGIPPEAIVSANSQSGSPAGGYAGLVSMSGYQKQEIYDYGNATTRSNQAPSYPSYGQPPFDAQYMNTHAQVPSGLPNAAELPLLSTDQYDAHDAYAQQNSSYQSFIPRPEVTNFAPAQGPAGRKLFVYLNAQPDLEQSNSMPTVLFGSRRCSGMLSKLSGPNQPGNYTIAVDVPAFDSTGSSTTNVTLSLDTNDGSGSDMPVAFGSYSYTDATAVSYMGSPTPSLSRKRKLSPEHADNQSPGKRLNTNLRAGEFDNVTSSPMSTNTLSPYSNPQQPVNNYAYAHTPTRPQNYQSPQQQNVPRYGASPVSAASHLSVQPPEYQGFTGYIQERPGVSTSMAGHLPSTTSFAAPTLVRTSTLQDGSPGMPASSFYPGAAMYNSTNKAILKLDGDLNSMAEGWTQDEISSHRRLVRFRRSQTGSTINATFEPVTPEDHARAPGNIYVNCIWWKEKQACYITSVDTIQLLESLVAVRFTVEEKNRIRRNLEGFRPMTVSKTRTECEEFFKIIMGFPSPKPRNIEKDVKVFPWRILSHALKKIIGKYSATFSSPAASIPSSMPSLGHGSANTSRSPQSATTTSSGLMQYPGHSMAPTTLVSQAMMPVSAAPPPAMSQTVSWHQPTTGYMSGETGSGRPSFDFTSFLESGNSLPMGGRHERIPSISQSLGYNYGMPDYNARSQS</sequence>
<dbReference type="PANTHER" id="PTHR39463">
    <property type="entry name" value="MEDUSA"/>
    <property type="match status" value="1"/>
</dbReference>
<proteinExistence type="predicted"/>
<keyword evidence="4" id="KW-1185">Reference proteome</keyword>
<gene>
    <name evidence="3" type="ORF">B9Z65_7987</name>
</gene>
<evidence type="ECO:0000313" key="3">
    <source>
        <dbReference type="EMBL" id="PSK40047.1"/>
    </source>
</evidence>
<feature type="compositionally biased region" description="Polar residues" evidence="1">
    <location>
        <begin position="300"/>
        <end position="313"/>
    </location>
</feature>
<feature type="compositionally biased region" description="Polar residues" evidence="1">
    <location>
        <begin position="251"/>
        <end position="262"/>
    </location>
</feature>
<dbReference type="InterPro" id="IPR055509">
    <property type="entry name" value="DUF7082"/>
</dbReference>